<evidence type="ECO:0000313" key="1">
    <source>
        <dbReference type="EMBL" id="SKA18106.1"/>
    </source>
</evidence>
<keyword evidence="2" id="KW-1185">Reference proteome</keyword>
<proteinExistence type="predicted"/>
<protein>
    <submittedName>
        <fullName evidence="1">Uncharacterized protein</fullName>
    </submittedName>
</protein>
<dbReference type="AlphaFoldDB" id="A0A1T4RQL5"/>
<dbReference type="STRING" id="225324.SAMN02745126_04023"/>
<dbReference type="RefSeq" id="WP_085935693.1">
    <property type="nucleotide sequence ID" value="NZ_FUWJ01000005.1"/>
</dbReference>
<dbReference type="EMBL" id="FUWJ01000005">
    <property type="protein sequence ID" value="SKA18106.1"/>
    <property type="molecule type" value="Genomic_DNA"/>
</dbReference>
<dbReference type="Proteomes" id="UP000190092">
    <property type="component" value="Unassembled WGS sequence"/>
</dbReference>
<gene>
    <name evidence="1" type="ORF">SAMN02745126_04023</name>
</gene>
<evidence type="ECO:0000313" key="2">
    <source>
        <dbReference type="Proteomes" id="UP000190092"/>
    </source>
</evidence>
<accession>A0A1T4RQL5</accession>
<reference evidence="2" key="1">
    <citation type="submission" date="2017-02" db="EMBL/GenBank/DDBJ databases">
        <authorList>
            <person name="Varghese N."/>
            <person name="Submissions S."/>
        </authorList>
    </citation>
    <scope>NUCLEOTIDE SEQUENCE [LARGE SCALE GENOMIC DNA]</scope>
    <source>
        <strain evidence="2">ATCC 27094</strain>
    </source>
</reference>
<organism evidence="1 2">
    <name type="scientific">Enhydrobacter aerosaccus</name>
    <dbReference type="NCBI Taxonomy" id="225324"/>
    <lineage>
        <taxon>Bacteria</taxon>
        <taxon>Pseudomonadati</taxon>
        <taxon>Pseudomonadota</taxon>
        <taxon>Alphaproteobacteria</taxon>
        <taxon>Hyphomicrobiales</taxon>
        <taxon>Enhydrobacter</taxon>
    </lineage>
</organism>
<sequence length="82" mass="8452">MTAPVTQTTIPEIVRAFTKPGRVPVILAAASGPSLIGDIPAADFSSVESIRAVVRPLLTSLGLGASSITFTVIDSHPCIITH</sequence>
<name>A0A1T4RQL5_9HYPH</name>